<dbReference type="Pfam" id="PF00122">
    <property type="entry name" value="E1-E2_ATPase"/>
    <property type="match status" value="1"/>
</dbReference>
<keyword evidence="2 15" id="KW-0813">Transport</keyword>
<keyword evidence="7 15" id="KW-0106">Calcium</keyword>
<dbReference type="Gene3D" id="3.40.50.1000">
    <property type="entry name" value="HAD superfamily/HAD-like"/>
    <property type="match status" value="1"/>
</dbReference>
<dbReference type="InterPro" id="IPR008250">
    <property type="entry name" value="ATPase_P-typ_transduc_dom_A_sf"/>
</dbReference>
<dbReference type="InterPro" id="IPR018303">
    <property type="entry name" value="ATPase_P-typ_P_site"/>
</dbReference>
<dbReference type="Pfam" id="PF00689">
    <property type="entry name" value="Cation_ATPase_C"/>
    <property type="match status" value="1"/>
</dbReference>
<sequence>MSNSHDNYFSIAPESLSNLFEPDGIRNGKSFELLSQLNGVSGICELLKSNASKGISENPSELTKRAQHFGDNRPHIYNRKPFWRFLLMPLSDTVLQILVIASIVSLIVGTIEDPIEGWYEGLAILVTVCIVIFVTAINDYKKESQFIKLNLQTDLCNIIVIREGMEKEITLKELLVGDLLCVTTGDILQGDGIYIRGSGLSVDESSITGESKLVKKEAFQDGDIAYDSFLISGAKIIEGSGLVLVCAVGQHSVLGRNRRMMNTLADEPETPLQERLTVLATFLGKIGFYAGIILSIALLLHLFIGAWIDERWGNQEWTDLVDAIILGITIMVVAIPEGLPLALTLAMAYSILRMKDEQIFVRHLKGCEIMGAATNILSDKTGTLTQNIMTVTKAMIFGESLDKIDCSKFPSDDVNLLVECISRNSTAFINNKNQKHDLVGNRTECALLMMLTQWGFDYHAFRNPEHLIAQFAFNPRTKRMTTVYDSENGEAIVYSKGAGEVILDFCDQELLCNGLAEKLTDERKKILLDIIKNWADLGLRVITVAYKKTSLEEIITEGPERKINEEKGEQGLILIGMLGIEDPLRPEAKQSVEKCKVAGVIVRMVTGDNSETAKRIAKNCAILPPGILDEEIDDYIMEGAVFREKVGGLVTVTNEDGKLEGFKVGNLEGFKNIIIRLRVIARCSPEDKLLLVIGLRALGEVVGVTGDGSNDAPALKHSDIGLAMMSGTPLAKESADIILLDDNFESVVNSVKWGRNVYASIRKFLTFQMTCNAVALAISIIGAGTTSDSPLNAIQMLWVNLIMDALAALALATEPPTDQLFFTKPFGRKEKMIIKDMVVSMITQSAYQIGILLVMLYEGPCIFDIEEGWGHDSWDEENGKHFTLIFHTFVMMQIFNEICCRKLSLSEINIFKGFFNNSIFISILVVTTGVQLLLVNFGGSFVRCTALSLEHHLICVGLGAGCILVSLFVRCIYKLSGKSKKSVEDEKYPLLRSNSSNHSDL</sequence>
<dbReference type="InterPro" id="IPR001757">
    <property type="entry name" value="P_typ_ATPase"/>
</dbReference>
<evidence type="ECO:0000259" key="16">
    <source>
        <dbReference type="SMART" id="SM00831"/>
    </source>
</evidence>
<keyword evidence="3 15" id="KW-0109">Calcium transport</keyword>
<feature type="transmembrane region" description="Helical" evidence="15">
    <location>
        <begin position="85"/>
        <end position="111"/>
    </location>
</feature>
<dbReference type="InterPro" id="IPR059000">
    <property type="entry name" value="ATPase_P-type_domA"/>
</dbReference>
<feature type="transmembrane region" description="Helical" evidence="15">
    <location>
        <begin position="919"/>
        <end position="939"/>
    </location>
</feature>
<dbReference type="SUPFAM" id="SSF81665">
    <property type="entry name" value="Calcium ATPase, transmembrane domain M"/>
    <property type="match status" value="1"/>
</dbReference>
<evidence type="ECO:0000256" key="9">
    <source>
        <dbReference type="ARBA" id="ARBA00022842"/>
    </source>
</evidence>
<reference evidence="17" key="1">
    <citation type="submission" date="2021-09" db="EMBL/GenBank/DDBJ databases">
        <authorList>
            <consortium name="AG Swart"/>
            <person name="Singh M."/>
            <person name="Singh A."/>
            <person name="Seah K."/>
            <person name="Emmerich C."/>
        </authorList>
    </citation>
    <scope>NUCLEOTIDE SEQUENCE</scope>
    <source>
        <strain evidence="17">ATCC30299</strain>
    </source>
</reference>
<dbReference type="GO" id="GO:0005886">
    <property type="term" value="C:plasma membrane"/>
    <property type="evidence" value="ECO:0007669"/>
    <property type="project" value="TreeGrafter"/>
</dbReference>
<keyword evidence="4 15" id="KW-0812">Transmembrane</keyword>
<comment type="similarity">
    <text evidence="15">Belongs to the cation transport ATPase (P-type) (TC 3.A.3) family.</text>
</comment>
<comment type="function">
    <text evidence="15">Catalyzes the hydrolysis of ATP coupled with the transport of calcium.</text>
</comment>
<evidence type="ECO:0000256" key="10">
    <source>
        <dbReference type="ARBA" id="ARBA00022967"/>
    </source>
</evidence>
<evidence type="ECO:0000256" key="3">
    <source>
        <dbReference type="ARBA" id="ARBA00022568"/>
    </source>
</evidence>
<evidence type="ECO:0000256" key="15">
    <source>
        <dbReference type="RuleBase" id="RU361146"/>
    </source>
</evidence>
<dbReference type="GO" id="GO:0016887">
    <property type="term" value="F:ATP hydrolysis activity"/>
    <property type="evidence" value="ECO:0007669"/>
    <property type="project" value="InterPro"/>
</dbReference>
<dbReference type="InterPro" id="IPR044492">
    <property type="entry name" value="P_typ_ATPase_HD_dom"/>
</dbReference>
<feature type="transmembrane region" description="Helical" evidence="15">
    <location>
        <begin position="117"/>
        <end position="138"/>
    </location>
</feature>
<evidence type="ECO:0000256" key="4">
    <source>
        <dbReference type="ARBA" id="ARBA00022692"/>
    </source>
</evidence>
<dbReference type="GO" id="GO:0005524">
    <property type="term" value="F:ATP binding"/>
    <property type="evidence" value="ECO:0007669"/>
    <property type="project" value="UniProtKB-KW"/>
</dbReference>
<dbReference type="PRINTS" id="PR00121">
    <property type="entry name" value="NAKATPASE"/>
</dbReference>
<dbReference type="PROSITE" id="PS00154">
    <property type="entry name" value="ATPASE_E1_E2"/>
    <property type="match status" value="1"/>
</dbReference>
<keyword evidence="6 15" id="KW-0547">Nucleotide-binding</keyword>
<evidence type="ECO:0000256" key="13">
    <source>
        <dbReference type="ARBA" id="ARBA00023136"/>
    </source>
</evidence>
<dbReference type="SUPFAM" id="SSF81660">
    <property type="entry name" value="Metal cation-transporting ATPase, ATP-binding domain N"/>
    <property type="match status" value="1"/>
</dbReference>
<dbReference type="Pfam" id="PF00690">
    <property type="entry name" value="Cation_ATPase_N"/>
    <property type="match status" value="1"/>
</dbReference>
<dbReference type="GO" id="GO:0046872">
    <property type="term" value="F:metal ion binding"/>
    <property type="evidence" value="ECO:0007669"/>
    <property type="project" value="UniProtKB-KW"/>
</dbReference>
<dbReference type="NCBIfam" id="TIGR01494">
    <property type="entry name" value="ATPase_P-type"/>
    <property type="match status" value="2"/>
</dbReference>
<comment type="caution">
    <text evidence="17">The sequence shown here is derived from an EMBL/GenBank/DDBJ whole genome shotgun (WGS) entry which is preliminary data.</text>
</comment>
<dbReference type="Gene3D" id="2.70.150.10">
    <property type="entry name" value="Calcium-transporting ATPase, cytoplasmic transduction domain A"/>
    <property type="match status" value="1"/>
</dbReference>
<dbReference type="EMBL" id="CAJZBQ010000018">
    <property type="protein sequence ID" value="CAG9317273.1"/>
    <property type="molecule type" value="Genomic_DNA"/>
</dbReference>
<dbReference type="EC" id="7.2.2.10" evidence="15"/>
<dbReference type="Pfam" id="PF13246">
    <property type="entry name" value="Cation_ATPase"/>
    <property type="match status" value="1"/>
</dbReference>
<dbReference type="InterPro" id="IPR036412">
    <property type="entry name" value="HAD-like_sf"/>
</dbReference>
<dbReference type="NCBIfam" id="TIGR01517">
    <property type="entry name" value="ATPase-IIB_Ca"/>
    <property type="match status" value="1"/>
</dbReference>
<evidence type="ECO:0000256" key="11">
    <source>
        <dbReference type="ARBA" id="ARBA00022989"/>
    </source>
</evidence>
<protein>
    <recommendedName>
        <fullName evidence="15">Calcium-transporting ATPase</fullName>
        <ecNumber evidence="15">7.2.2.10</ecNumber>
    </recommendedName>
</protein>
<evidence type="ECO:0000256" key="2">
    <source>
        <dbReference type="ARBA" id="ARBA00022448"/>
    </source>
</evidence>
<keyword evidence="9" id="KW-0460">Magnesium</keyword>
<feature type="transmembrane region" description="Helical" evidence="15">
    <location>
        <begin position="951"/>
        <end position="973"/>
    </location>
</feature>
<keyword evidence="13 15" id="KW-0472">Membrane</keyword>
<evidence type="ECO:0000256" key="7">
    <source>
        <dbReference type="ARBA" id="ARBA00022837"/>
    </source>
</evidence>
<evidence type="ECO:0000256" key="8">
    <source>
        <dbReference type="ARBA" id="ARBA00022840"/>
    </source>
</evidence>
<evidence type="ECO:0000256" key="6">
    <source>
        <dbReference type="ARBA" id="ARBA00022741"/>
    </source>
</evidence>
<dbReference type="SFLD" id="SFLDG00002">
    <property type="entry name" value="C1.7:_P-type_atpase_like"/>
    <property type="match status" value="1"/>
</dbReference>
<dbReference type="GO" id="GO:0005388">
    <property type="term" value="F:P-type calcium transporter activity"/>
    <property type="evidence" value="ECO:0007669"/>
    <property type="project" value="UniProtKB-EC"/>
</dbReference>
<dbReference type="SUPFAM" id="SSF81653">
    <property type="entry name" value="Calcium ATPase, transduction domain A"/>
    <property type="match status" value="1"/>
</dbReference>
<dbReference type="PANTHER" id="PTHR24093:SF369">
    <property type="entry name" value="CALCIUM-TRANSPORTING ATPASE"/>
    <property type="match status" value="1"/>
</dbReference>
<keyword evidence="12 15" id="KW-0406">Ion transport</keyword>
<feature type="transmembrane region" description="Helical" evidence="15">
    <location>
        <begin position="764"/>
        <end position="781"/>
    </location>
</feature>
<keyword evidence="11 15" id="KW-1133">Transmembrane helix</keyword>
<dbReference type="SMART" id="SM00831">
    <property type="entry name" value="Cation_ATPase_N"/>
    <property type="match status" value="1"/>
</dbReference>
<proteinExistence type="inferred from homology"/>
<dbReference type="InterPro" id="IPR023298">
    <property type="entry name" value="ATPase_P-typ_TM_dom_sf"/>
</dbReference>
<evidence type="ECO:0000313" key="18">
    <source>
        <dbReference type="Proteomes" id="UP001162131"/>
    </source>
</evidence>
<feature type="transmembrane region" description="Helical" evidence="15">
    <location>
        <begin position="881"/>
        <end position="899"/>
    </location>
</feature>
<evidence type="ECO:0000256" key="14">
    <source>
        <dbReference type="ARBA" id="ARBA00048694"/>
    </source>
</evidence>
<accession>A0AAU9IVR4</accession>
<feature type="transmembrane region" description="Helical" evidence="15">
    <location>
        <begin position="793"/>
        <end position="812"/>
    </location>
</feature>
<keyword evidence="5" id="KW-0479">Metal-binding</keyword>
<keyword evidence="10" id="KW-1278">Translocase</keyword>
<dbReference type="SUPFAM" id="SSF56784">
    <property type="entry name" value="HAD-like"/>
    <property type="match status" value="1"/>
</dbReference>
<organism evidence="17 18">
    <name type="scientific">Blepharisma stoltei</name>
    <dbReference type="NCBI Taxonomy" id="1481888"/>
    <lineage>
        <taxon>Eukaryota</taxon>
        <taxon>Sar</taxon>
        <taxon>Alveolata</taxon>
        <taxon>Ciliophora</taxon>
        <taxon>Postciliodesmatophora</taxon>
        <taxon>Heterotrichea</taxon>
        <taxon>Heterotrichida</taxon>
        <taxon>Blepharismidae</taxon>
        <taxon>Blepharisma</taxon>
    </lineage>
</organism>
<dbReference type="Pfam" id="PF08282">
    <property type="entry name" value="Hydrolase_3"/>
    <property type="match status" value="1"/>
</dbReference>
<dbReference type="AlphaFoldDB" id="A0AAU9IVR4"/>
<evidence type="ECO:0000256" key="5">
    <source>
        <dbReference type="ARBA" id="ARBA00022723"/>
    </source>
</evidence>
<dbReference type="InterPro" id="IPR004014">
    <property type="entry name" value="ATPase_P-typ_cation-transptr_N"/>
</dbReference>
<evidence type="ECO:0000256" key="12">
    <source>
        <dbReference type="ARBA" id="ARBA00023065"/>
    </source>
</evidence>
<evidence type="ECO:0000256" key="1">
    <source>
        <dbReference type="ARBA" id="ARBA00004127"/>
    </source>
</evidence>
<dbReference type="InterPro" id="IPR006068">
    <property type="entry name" value="ATPase_P-typ_cation-transptr_C"/>
</dbReference>
<dbReference type="InterPro" id="IPR006408">
    <property type="entry name" value="P-type_ATPase_IIB"/>
</dbReference>
<dbReference type="InterPro" id="IPR023299">
    <property type="entry name" value="ATPase_P-typ_cyto_dom_N"/>
</dbReference>
<dbReference type="InterPro" id="IPR023214">
    <property type="entry name" value="HAD_sf"/>
</dbReference>
<dbReference type="SFLD" id="SFLDS00003">
    <property type="entry name" value="Haloacid_Dehalogenase"/>
    <property type="match status" value="1"/>
</dbReference>
<feature type="transmembrane region" description="Helical" evidence="15">
    <location>
        <begin position="286"/>
        <end position="308"/>
    </location>
</feature>
<dbReference type="PRINTS" id="PR00119">
    <property type="entry name" value="CATATPASE"/>
</dbReference>
<keyword evidence="8 15" id="KW-0067">ATP-binding</keyword>
<dbReference type="SFLD" id="SFLDF00027">
    <property type="entry name" value="p-type_atpase"/>
    <property type="match status" value="1"/>
</dbReference>
<dbReference type="Proteomes" id="UP001162131">
    <property type="component" value="Unassembled WGS sequence"/>
</dbReference>
<comment type="subcellular location">
    <subcellularLocation>
        <location evidence="1">Endomembrane system</location>
        <topology evidence="1">Multi-pass membrane protein</topology>
    </subcellularLocation>
    <subcellularLocation>
        <location evidence="15">Membrane</location>
        <topology evidence="15">Multi-pass membrane protein</topology>
    </subcellularLocation>
</comment>
<comment type="catalytic activity">
    <reaction evidence="14 15">
        <text>Ca(2+)(in) + ATP + H2O = Ca(2+)(out) + ADP + phosphate + H(+)</text>
        <dbReference type="Rhea" id="RHEA:18105"/>
        <dbReference type="ChEBI" id="CHEBI:15377"/>
        <dbReference type="ChEBI" id="CHEBI:15378"/>
        <dbReference type="ChEBI" id="CHEBI:29108"/>
        <dbReference type="ChEBI" id="CHEBI:30616"/>
        <dbReference type="ChEBI" id="CHEBI:43474"/>
        <dbReference type="ChEBI" id="CHEBI:456216"/>
        <dbReference type="EC" id="7.2.2.10"/>
    </reaction>
</comment>
<keyword evidence="18" id="KW-1185">Reference proteome</keyword>
<feature type="domain" description="Cation-transporting P-type ATPase N-terminal" evidence="16">
    <location>
        <begin position="36"/>
        <end position="110"/>
    </location>
</feature>
<dbReference type="Gene3D" id="3.40.1110.10">
    <property type="entry name" value="Calcium-transporting ATPase, cytoplasmic domain N"/>
    <property type="match status" value="1"/>
</dbReference>
<gene>
    <name evidence="17" type="ORF">BSTOLATCC_MIC18526</name>
</gene>
<name>A0AAU9IVR4_9CILI</name>
<dbReference type="FunFam" id="1.20.1110.10:FF:000039">
    <property type="entry name" value="Calcium-transporting ATPase"/>
    <property type="match status" value="1"/>
</dbReference>
<dbReference type="GO" id="GO:0012505">
    <property type="term" value="C:endomembrane system"/>
    <property type="evidence" value="ECO:0007669"/>
    <property type="project" value="UniProtKB-SubCell"/>
</dbReference>
<dbReference type="Gene3D" id="1.20.1110.10">
    <property type="entry name" value="Calcium-transporting ATPase, transmembrane domain"/>
    <property type="match status" value="1"/>
</dbReference>
<feature type="transmembrane region" description="Helical" evidence="15">
    <location>
        <begin position="323"/>
        <end position="352"/>
    </location>
</feature>
<evidence type="ECO:0000313" key="17">
    <source>
        <dbReference type="EMBL" id="CAG9317273.1"/>
    </source>
</evidence>
<feature type="transmembrane region" description="Helical" evidence="15">
    <location>
        <begin position="833"/>
        <end position="857"/>
    </location>
</feature>
<dbReference type="PANTHER" id="PTHR24093">
    <property type="entry name" value="CATION TRANSPORTING ATPASE"/>
    <property type="match status" value="1"/>
</dbReference>